<feature type="domain" description="IclR-ED" evidence="5">
    <location>
        <begin position="70"/>
        <end position="249"/>
    </location>
</feature>
<dbReference type="RefSeq" id="WP_310061125.1">
    <property type="nucleotide sequence ID" value="NZ_JAVDVQ010000025.1"/>
</dbReference>
<dbReference type="Gene3D" id="1.10.10.10">
    <property type="entry name" value="Winged helix-like DNA-binding domain superfamily/Winged helix DNA-binding domain"/>
    <property type="match status" value="1"/>
</dbReference>
<keyword evidence="3" id="KW-0804">Transcription</keyword>
<dbReference type="PANTHER" id="PTHR30136">
    <property type="entry name" value="HELIX-TURN-HELIX TRANSCRIPTIONAL REGULATOR, ICLR FAMILY"/>
    <property type="match status" value="1"/>
</dbReference>
<reference evidence="6 7" key="1">
    <citation type="submission" date="2023-07" db="EMBL/GenBank/DDBJ databases">
        <title>Sorghum-associated microbial communities from plants grown in Nebraska, USA.</title>
        <authorList>
            <person name="Schachtman D."/>
        </authorList>
    </citation>
    <scope>NUCLEOTIDE SEQUENCE [LARGE SCALE GENOMIC DNA]</scope>
    <source>
        <strain evidence="6 7">BE167</strain>
    </source>
</reference>
<feature type="domain" description="HTH iclR-type" evidence="4">
    <location>
        <begin position="8"/>
        <end position="69"/>
    </location>
</feature>
<dbReference type="PROSITE" id="PS51078">
    <property type="entry name" value="ICLR_ED"/>
    <property type="match status" value="1"/>
</dbReference>
<dbReference type="InterPro" id="IPR029016">
    <property type="entry name" value="GAF-like_dom_sf"/>
</dbReference>
<dbReference type="InterPro" id="IPR036388">
    <property type="entry name" value="WH-like_DNA-bd_sf"/>
</dbReference>
<keyword evidence="1" id="KW-0805">Transcription regulation</keyword>
<dbReference type="Proteomes" id="UP001252243">
    <property type="component" value="Unassembled WGS sequence"/>
</dbReference>
<dbReference type="InterPro" id="IPR014757">
    <property type="entry name" value="Tscrpt_reg_IclR_C"/>
</dbReference>
<dbReference type="Gene3D" id="3.30.450.40">
    <property type="match status" value="1"/>
</dbReference>
<dbReference type="InterPro" id="IPR005471">
    <property type="entry name" value="Tscrpt_reg_IclR_N"/>
</dbReference>
<dbReference type="PANTHER" id="PTHR30136:SF24">
    <property type="entry name" value="HTH-TYPE TRANSCRIPTIONAL REPRESSOR ALLR"/>
    <property type="match status" value="1"/>
</dbReference>
<dbReference type="SUPFAM" id="SSF46785">
    <property type="entry name" value="Winged helix' DNA-binding domain"/>
    <property type="match status" value="1"/>
</dbReference>
<dbReference type="Pfam" id="PF01614">
    <property type="entry name" value="IclR_C"/>
    <property type="match status" value="1"/>
</dbReference>
<dbReference type="PROSITE" id="PS51077">
    <property type="entry name" value="HTH_ICLR"/>
    <property type="match status" value="1"/>
</dbReference>
<dbReference type="SMART" id="SM00346">
    <property type="entry name" value="HTH_ICLR"/>
    <property type="match status" value="1"/>
</dbReference>
<keyword evidence="2 6" id="KW-0238">DNA-binding</keyword>
<comment type="caution">
    <text evidence="6">The sequence shown here is derived from an EMBL/GenBank/DDBJ whole genome shotgun (WGS) entry which is preliminary data.</text>
</comment>
<accession>A0ABU1UH68</accession>
<dbReference type="EMBL" id="JAVDVQ010000025">
    <property type="protein sequence ID" value="MDR7084544.1"/>
    <property type="molecule type" value="Genomic_DNA"/>
</dbReference>
<evidence type="ECO:0000259" key="4">
    <source>
        <dbReference type="PROSITE" id="PS51077"/>
    </source>
</evidence>
<evidence type="ECO:0000256" key="1">
    <source>
        <dbReference type="ARBA" id="ARBA00023015"/>
    </source>
</evidence>
<dbReference type="GO" id="GO:0003677">
    <property type="term" value="F:DNA binding"/>
    <property type="evidence" value="ECO:0007669"/>
    <property type="project" value="UniProtKB-KW"/>
</dbReference>
<organism evidence="6 7">
    <name type="scientific">Arthrobacter ginsengisoli</name>
    <dbReference type="NCBI Taxonomy" id="1356565"/>
    <lineage>
        <taxon>Bacteria</taxon>
        <taxon>Bacillati</taxon>
        <taxon>Actinomycetota</taxon>
        <taxon>Actinomycetes</taxon>
        <taxon>Micrococcales</taxon>
        <taxon>Micrococcaceae</taxon>
        <taxon>Arthrobacter</taxon>
    </lineage>
</organism>
<evidence type="ECO:0000256" key="3">
    <source>
        <dbReference type="ARBA" id="ARBA00023163"/>
    </source>
</evidence>
<protein>
    <submittedName>
        <fullName evidence="6">DNA-binding IclR family transcriptional regulator</fullName>
    </submittedName>
</protein>
<sequence length="265" mass="28647">MANSTSGESVIHRVVRILAAFADEAPALHLRELSRKVDLPLSTVHRLAGELEIEGLLVRDPSGRLRHGHRLWELASRGSRAASLRESALPVMEDLAAHNGHNISLGVLEGTDVLYIERLALNESVVNITRIAGRLPVHGCSGGLVFMAFAPEADQERFLSRRLEKLTDATVTDPQELRKVLAIIRQTGYCSMAGIIVDESSGISVPIFADGNTPLACLTAIVPRGQENVPALVPQMQMAARAISRRLGYNPAPVGTLRRSLPAPN</sequence>
<dbReference type="Pfam" id="PF09339">
    <property type="entry name" value="HTH_IclR"/>
    <property type="match status" value="1"/>
</dbReference>
<gene>
    <name evidence="6" type="ORF">J2X01_003855</name>
</gene>
<evidence type="ECO:0000313" key="7">
    <source>
        <dbReference type="Proteomes" id="UP001252243"/>
    </source>
</evidence>
<dbReference type="InterPro" id="IPR050707">
    <property type="entry name" value="HTH_MetabolicPath_Reg"/>
</dbReference>
<evidence type="ECO:0000256" key="2">
    <source>
        <dbReference type="ARBA" id="ARBA00023125"/>
    </source>
</evidence>
<proteinExistence type="predicted"/>
<evidence type="ECO:0000259" key="5">
    <source>
        <dbReference type="PROSITE" id="PS51078"/>
    </source>
</evidence>
<dbReference type="SUPFAM" id="SSF55781">
    <property type="entry name" value="GAF domain-like"/>
    <property type="match status" value="1"/>
</dbReference>
<evidence type="ECO:0000313" key="6">
    <source>
        <dbReference type="EMBL" id="MDR7084544.1"/>
    </source>
</evidence>
<dbReference type="InterPro" id="IPR036390">
    <property type="entry name" value="WH_DNA-bd_sf"/>
</dbReference>
<keyword evidence="7" id="KW-1185">Reference proteome</keyword>
<name>A0ABU1UH68_9MICC</name>